<proteinExistence type="predicted"/>
<evidence type="ECO:0000313" key="5">
    <source>
        <dbReference type="EMBL" id="KAG6519083.1"/>
    </source>
</evidence>
<dbReference type="AlphaFoldDB" id="A0A8J5H5D2"/>
<keyword evidence="3 4" id="KW-0472">Membrane</keyword>
<accession>A0A8J5H5D2</accession>
<comment type="caution">
    <text evidence="5">The sequence shown here is derived from an EMBL/GenBank/DDBJ whole genome shotgun (WGS) entry which is preliminary data.</text>
</comment>
<gene>
    <name evidence="5" type="ORF">ZIOFF_022572</name>
</gene>
<dbReference type="Proteomes" id="UP000734854">
    <property type="component" value="Unassembled WGS sequence"/>
</dbReference>
<evidence type="ECO:0000256" key="4">
    <source>
        <dbReference type="SAM" id="Phobius"/>
    </source>
</evidence>
<keyword evidence="2 4" id="KW-1133">Transmembrane helix</keyword>
<evidence type="ECO:0000256" key="2">
    <source>
        <dbReference type="ARBA" id="ARBA00022989"/>
    </source>
</evidence>
<dbReference type="EMBL" id="JACMSC010000006">
    <property type="protein sequence ID" value="KAG6519083.1"/>
    <property type="molecule type" value="Genomic_DNA"/>
</dbReference>
<organism evidence="5 6">
    <name type="scientific">Zingiber officinale</name>
    <name type="common">Ginger</name>
    <name type="synonym">Amomum zingiber</name>
    <dbReference type="NCBI Taxonomy" id="94328"/>
    <lineage>
        <taxon>Eukaryota</taxon>
        <taxon>Viridiplantae</taxon>
        <taxon>Streptophyta</taxon>
        <taxon>Embryophyta</taxon>
        <taxon>Tracheophyta</taxon>
        <taxon>Spermatophyta</taxon>
        <taxon>Magnoliopsida</taxon>
        <taxon>Liliopsida</taxon>
        <taxon>Zingiberales</taxon>
        <taxon>Zingiberaceae</taxon>
        <taxon>Zingiber</taxon>
    </lineage>
</organism>
<keyword evidence="6" id="KW-1185">Reference proteome</keyword>
<dbReference type="GO" id="GO:0022857">
    <property type="term" value="F:transmembrane transporter activity"/>
    <property type="evidence" value="ECO:0007669"/>
    <property type="project" value="InterPro"/>
</dbReference>
<keyword evidence="1 4" id="KW-0812">Transmembrane</keyword>
<dbReference type="GO" id="GO:0016020">
    <property type="term" value="C:membrane"/>
    <property type="evidence" value="ECO:0007669"/>
    <property type="project" value="InterPro"/>
</dbReference>
<reference evidence="5 6" key="1">
    <citation type="submission" date="2020-08" db="EMBL/GenBank/DDBJ databases">
        <title>Plant Genome Project.</title>
        <authorList>
            <person name="Zhang R.-G."/>
        </authorList>
    </citation>
    <scope>NUCLEOTIDE SEQUENCE [LARGE SCALE GENOMIC DNA]</scope>
    <source>
        <tissue evidence="5">Rhizome</tissue>
    </source>
</reference>
<dbReference type="InterPro" id="IPR030184">
    <property type="entry name" value="WAT1-related"/>
</dbReference>
<name>A0A8J5H5D2_ZINOF</name>
<evidence type="ECO:0000256" key="3">
    <source>
        <dbReference type="ARBA" id="ARBA00023136"/>
    </source>
</evidence>
<protein>
    <recommendedName>
        <fullName evidence="7">WAT1-related protein</fullName>
    </recommendedName>
</protein>
<evidence type="ECO:0008006" key="7">
    <source>
        <dbReference type="Google" id="ProtNLM"/>
    </source>
</evidence>
<feature type="transmembrane region" description="Helical" evidence="4">
    <location>
        <begin position="12"/>
        <end position="33"/>
    </location>
</feature>
<evidence type="ECO:0000313" key="6">
    <source>
        <dbReference type="Proteomes" id="UP000734854"/>
    </source>
</evidence>
<evidence type="ECO:0000256" key="1">
    <source>
        <dbReference type="ARBA" id="ARBA00022692"/>
    </source>
</evidence>
<feature type="transmembrane region" description="Helical" evidence="4">
    <location>
        <begin position="190"/>
        <end position="212"/>
    </location>
</feature>
<feature type="transmembrane region" description="Helical" evidence="4">
    <location>
        <begin position="152"/>
        <end position="170"/>
    </location>
</feature>
<feature type="transmembrane region" description="Helical" evidence="4">
    <location>
        <begin position="40"/>
        <end position="62"/>
    </location>
</feature>
<sequence length="247" mass="27626">MAAAMVKKYGPLAGMLYVQVPYGAMFLISRFALTRGMSHYAFVLYRQLIASVAIFPAAYYFNSSMQLSTLSWKNLKHIFFLALIGCIDRVSLVQDEHKSKFLLRRTCAHFLHFRQHHEQSPTRHHFPAGLSPQLLIRLEEVKIRRLEGQAKVVGTLVCVGGAVVMTLSKVHGEGLHEVLKLVVHGEENDAGFIFGAILTVIGSSSWSLFVIYQVSEPSVSLHIEGAWQKQLMAIGLEEVERCSANLD</sequence>
<dbReference type="PANTHER" id="PTHR31218">
    <property type="entry name" value="WAT1-RELATED PROTEIN"/>
    <property type="match status" value="1"/>
</dbReference>